<protein>
    <submittedName>
        <fullName evidence="2">Uncharacterized protein</fullName>
    </submittedName>
</protein>
<dbReference type="RefSeq" id="WP_207048990.1">
    <property type="nucleotide sequence ID" value="NZ_JAFIMU010000004.1"/>
</dbReference>
<name>A0ABS3D5L9_9BACT</name>
<dbReference type="Proteomes" id="UP000664052">
    <property type="component" value="Unassembled WGS sequence"/>
</dbReference>
<sequence length="127" mass="13810">MRPFIFVLGLLAFTASFRAEAEGKPTALIWKGSKNKAEAEAQEDTWSQLEELLEKTGLTLPEGHPKLVESKTLPGLKPGFWVWILGTCAADEAGPVLEHLKLLAPGTYSREVKLPAKKLSCPKGPDA</sequence>
<evidence type="ECO:0000313" key="3">
    <source>
        <dbReference type="Proteomes" id="UP000664052"/>
    </source>
</evidence>
<keyword evidence="1" id="KW-0732">Signal</keyword>
<feature type="signal peptide" evidence="1">
    <location>
        <begin position="1"/>
        <end position="21"/>
    </location>
</feature>
<evidence type="ECO:0000313" key="2">
    <source>
        <dbReference type="EMBL" id="MBN8226957.1"/>
    </source>
</evidence>
<gene>
    <name evidence="2" type="ORF">JYK02_05465</name>
</gene>
<organism evidence="2 3">
    <name type="scientific">Corallococcus macrosporus</name>
    <dbReference type="NCBI Taxonomy" id="35"/>
    <lineage>
        <taxon>Bacteria</taxon>
        <taxon>Pseudomonadati</taxon>
        <taxon>Myxococcota</taxon>
        <taxon>Myxococcia</taxon>
        <taxon>Myxococcales</taxon>
        <taxon>Cystobacterineae</taxon>
        <taxon>Myxococcaceae</taxon>
        <taxon>Corallococcus</taxon>
    </lineage>
</organism>
<proteinExistence type="predicted"/>
<keyword evidence="3" id="KW-1185">Reference proteome</keyword>
<accession>A0ABS3D5L9</accession>
<dbReference type="EMBL" id="JAFIMU010000004">
    <property type="protein sequence ID" value="MBN8226957.1"/>
    <property type="molecule type" value="Genomic_DNA"/>
</dbReference>
<feature type="non-terminal residue" evidence="2">
    <location>
        <position position="127"/>
    </location>
</feature>
<evidence type="ECO:0000256" key="1">
    <source>
        <dbReference type="SAM" id="SignalP"/>
    </source>
</evidence>
<feature type="chain" id="PRO_5045284199" evidence="1">
    <location>
        <begin position="22"/>
        <end position="127"/>
    </location>
</feature>
<comment type="caution">
    <text evidence="2">The sequence shown here is derived from an EMBL/GenBank/DDBJ whole genome shotgun (WGS) entry which is preliminary data.</text>
</comment>
<reference evidence="2 3" key="1">
    <citation type="submission" date="2021-02" db="EMBL/GenBank/DDBJ databases">
        <title>De Novo genome assembly of isolated myxobacteria.</title>
        <authorList>
            <person name="Stevens D.C."/>
        </authorList>
    </citation>
    <scope>NUCLEOTIDE SEQUENCE [LARGE SCALE GENOMIC DNA]</scope>
    <source>
        <strain evidence="2 3">ATCC 29039</strain>
    </source>
</reference>